<comment type="caution">
    <text evidence="4">The sequence shown here is derived from an EMBL/GenBank/DDBJ whole genome shotgun (WGS) entry which is preliminary data.</text>
</comment>
<dbReference type="InterPro" id="IPR007024">
    <property type="entry name" value="BLUF_domain"/>
</dbReference>
<dbReference type="SUPFAM" id="SSF54975">
    <property type="entry name" value="Acylphosphatase/BLUF domain-like"/>
    <property type="match status" value="1"/>
</dbReference>
<gene>
    <name evidence="4" type="ORF">QWZ18_24895</name>
</gene>
<protein>
    <submittedName>
        <fullName evidence="4">BLUF domain-containing protein</fullName>
    </submittedName>
</protein>
<dbReference type="EMBL" id="JAUFPT010000086">
    <property type="protein sequence ID" value="MDN3573837.1"/>
    <property type="molecule type" value="Genomic_DNA"/>
</dbReference>
<evidence type="ECO:0000313" key="5">
    <source>
        <dbReference type="Proteomes" id="UP001244297"/>
    </source>
</evidence>
<dbReference type="Pfam" id="PF04940">
    <property type="entry name" value="BLUF"/>
    <property type="match status" value="1"/>
</dbReference>
<evidence type="ECO:0000256" key="2">
    <source>
        <dbReference type="SAM" id="MobiDB-lite"/>
    </source>
</evidence>
<dbReference type="InterPro" id="IPR036046">
    <property type="entry name" value="Acylphosphatase-like_dom_sf"/>
</dbReference>
<dbReference type="RefSeq" id="WP_238292142.1">
    <property type="nucleotide sequence ID" value="NZ_BPQS01000050.1"/>
</dbReference>
<dbReference type="Gene3D" id="3.30.70.100">
    <property type="match status" value="1"/>
</dbReference>
<name>A0ABT8AVZ5_9HYPH</name>
<dbReference type="PROSITE" id="PS50925">
    <property type="entry name" value="BLUF"/>
    <property type="match status" value="1"/>
</dbReference>
<organism evidence="4 5">
    <name type="scientific">Methylobacterium longum</name>
    <dbReference type="NCBI Taxonomy" id="767694"/>
    <lineage>
        <taxon>Bacteria</taxon>
        <taxon>Pseudomonadati</taxon>
        <taxon>Pseudomonadota</taxon>
        <taxon>Alphaproteobacteria</taxon>
        <taxon>Hyphomicrobiales</taxon>
        <taxon>Methylobacteriaceae</taxon>
        <taxon>Methylobacterium</taxon>
    </lineage>
</organism>
<reference evidence="5" key="1">
    <citation type="journal article" date="2019" name="Int. J. Syst. Evol. Microbiol.">
        <title>The Global Catalogue of Microorganisms (GCM) 10K type strain sequencing project: providing services to taxonomists for standard genome sequencing and annotation.</title>
        <authorList>
            <consortium name="The Broad Institute Genomics Platform"/>
            <consortium name="The Broad Institute Genome Sequencing Center for Infectious Disease"/>
            <person name="Wu L."/>
            <person name="Ma J."/>
        </authorList>
    </citation>
    <scope>NUCLEOTIDE SEQUENCE [LARGE SCALE GENOMIC DNA]</scope>
    <source>
        <strain evidence="5">CECT 7806</strain>
    </source>
</reference>
<keyword evidence="5" id="KW-1185">Reference proteome</keyword>
<sequence>MSDLYRLVYASKNLLQGTEAEMTAAVRQILDASQRNNRNVGVTGALMFNAGAFAQVLEGPRRGVEATFERIQRDLRHGDVTVLQCGPAESRGFETWSMAFVGQSAQGQDRFSSLAAESGFDLARLDGDRVFAMLHGLVLEEEALPAGAPAPTSRAAATLDVAQVRAEIAQLRPEATAPVAVLGRATPAPDREPAAPSAGGGAASPRDDAEAALRVLSAALASERDRTSALRAEIDALQITLASTEGRLHGLREERDLWAGRARHLAQVMVREADAVQGMLDAVPPRPVSDARAA</sequence>
<feature type="region of interest" description="Disordered" evidence="2">
    <location>
        <begin position="186"/>
        <end position="206"/>
    </location>
</feature>
<evidence type="ECO:0000259" key="3">
    <source>
        <dbReference type="PROSITE" id="PS50925"/>
    </source>
</evidence>
<evidence type="ECO:0000313" key="4">
    <source>
        <dbReference type="EMBL" id="MDN3573837.1"/>
    </source>
</evidence>
<evidence type="ECO:0000256" key="1">
    <source>
        <dbReference type="SAM" id="Coils"/>
    </source>
</evidence>
<proteinExistence type="predicted"/>
<feature type="domain" description="BLUF" evidence="3">
    <location>
        <begin position="4"/>
        <end position="99"/>
    </location>
</feature>
<keyword evidence="1" id="KW-0175">Coiled coil</keyword>
<accession>A0ABT8AVZ5</accession>
<feature type="coiled-coil region" evidence="1">
    <location>
        <begin position="206"/>
        <end position="254"/>
    </location>
</feature>
<dbReference type="Proteomes" id="UP001244297">
    <property type="component" value="Unassembled WGS sequence"/>
</dbReference>
<dbReference type="SMART" id="SM01034">
    <property type="entry name" value="BLUF"/>
    <property type="match status" value="1"/>
</dbReference>